<dbReference type="NCBIfam" id="NF008183">
    <property type="entry name" value="PRK10933.1"/>
    <property type="match status" value="1"/>
</dbReference>
<evidence type="ECO:0000256" key="2">
    <source>
        <dbReference type="ARBA" id="ARBA00022801"/>
    </source>
</evidence>
<proteinExistence type="inferred from homology"/>
<dbReference type="Gene3D" id="2.60.40.1180">
    <property type="entry name" value="Golgi alpha-mannosidase II"/>
    <property type="match status" value="1"/>
</dbReference>
<dbReference type="GO" id="GO:0004556">
    <property type="term" value="F:alpha-amylase activity"/>
    <property type="evidence" value="ECO:0007669"/>
    <property type="project" value="TreeGrafter"/>
</dbReference>
<evidence type="ECO:0000256" key="3">
    <source>
        <dbReference type="ARBA" id="ARBA00023295"/>
    </source>
</evidence>
<name>A0A0R1MN24_9LACO</name>
<dbReference type="Pfam" id="PF00128">
    <property type="entry name" value="Alpha-amylase"/>
    <property type="match status" value="1"/>
</dbReference>
<protein>
    <submittedName>
        <fullName evidence="5">Oligo-1,6-glucosidase</fullName>
    </submittedName>
</protein>
<dbReference type="InterPro" id="IPR017853">
    <property type="entry name" value="GH"/>
</dbReference>
<evidence type="ECO:0000259" key="4">
    <source>
        <dbReference type="SMART" id="SM00642"/>
    </source>
</evidence>
<dbReference type="EMBL" id="AZEH01000025">
    <property type="protein sequence ID" value="KRL05384.1"/>
    <property type="molecule type" value="Genomic_DNA"/>
</dbReference>
<dbReference type="PATRIC" id="fig|1423777.3.peg.813"/>
<keyword evidence="3" id="KW-0326">Glycosidase</keyword>
<sequence length="562" mass="65219">MEVIFKMKNNNWFQDSVVYQIYPMSFQDSNNDGIGDLNGITQRLPYLKKLGVDVLWLNPIYKSPNRDNGYDIADYKQINSTYGTINDFDNLLKETHKHGMKLLMDLVVNHTSDQHVWFQESKKAKDNKYTDYYIWRDPVDGHEPNNWNAAFGGSAWTYVPARKQYYLHLFAPGQPDLNWDNPEVREAVWDIMRFWLDKGVDGFRMDVINLISKPQGLPDIPGTATAGTTLGFVADGPRLNEFLRQMNDEVLSHYDVMTVGEMPGSTPKDAIKYTGFESHELNMVFQFEHVSLSPNPDVRLDKWNDEPVKLPELKKALNRWQKALDGKGWNSLYWNNHDQPRAVSRFGNDSAEFKVRSAEMLGTTLHMMQGTPFVFEGEELGMTNAHYTSLDQYEDLESINAYHELVEQKKIVDGKKMLNYLANMSRDNGRTPMQWNADKNGGFSAVNPWFALNPNYKELNVEEELDDKESVFYYYQKLIKLRHESDIIKYGHFEEIDPQDAEVYAYKRNYKGKTLLVISNFTDKTVSRDYDQANADKLLISNYGNDTGTKFRAYETRAYLFE</sequence>
<dbReference type="PANTHER" id="PTHR10357:SF184">
    <property type="entry name" value="OLIGO-1,6-GLUCOSIDASE 1"/>
    <property type="match status" value="1"/>
</dbReference>
<gene>
    <name evidence="5" type="ORF">FD46_GL000789</name>
</gene>
<evidence type="ECO:0000313" key="6">
    <source>
        <dbReference type="Proteomes" id="UP000051686"/>
    </source>
</evidence>
<dbReference type="PANTHER" id="PTHR10357">
    <property type="entry name" value="ALPHA-AMYLASE FAMILY MEMBER"/>
    <property type="match status" value="1"/>
</dbReference>
<dbReference type="Proteomes" id="UP000051686">
    <property type="component" value="Unassembled WGS sequence"/>
</dbReference>
<dbReference type="Gene3D" id="3.90.400.10">
    <property type="entry name" value="Oligo-1,6-glucosidase, Domain 2"/>
    <property type="match status" value="1"/>
</dbReference>
<evidence type="ECO:0000256" key="1">
    <source>
        <dbReference type="ARBA" id="ARBA00008061"/>
    </source>
</evidence>
<dbReference type="InterPro" id="IPR006047">
    <property type="entry name" value="GH13_cat_dom"/>
</dbReference>
<accession>A0A0R1MN24</accession>
<dbReference type="FunFam" id="3.90.400.10:FF:000002">
    <property type="entry name" value="Sucrose isomerase"/>
    <property type="match status" value="1"/>
</dbReference>
<dbReference type="AlphaFoldDB" id="A0A0R1MN24"/>
<feature type="domain" description="Glycosyl hydrolase family 13 catalytic" evidence="4">
    <location>
        <begin position="20"/>
        <end position="430"/>
    </location>
</feature>
<dbReference type="SUPFAM" id="SSF51011">
    <property type="entry name" value="Glycosyl hydrolase domain"/>
    <property type="match status" value="1"/>
</dbReference>
<dbReference type="InterPro" id="IPR013780">
    <property type="entry name" value="Glyco_hydro_b"/>
</dbReference>
<dbReference type="CDD" id="cd11333">
    <property type="entry name" value="AmyAc_SI_OligoGlu_DGase"/>
    <property type="match status" value="1"/>
</dbReference>
<comment type="caution">
    <text evidence="5">The sequence shown here is derived from an EMBL/GenBank/DDBJ whole genome shotgun (WGS) entry which is preliminary data.</text>
</comment>
<organism evidence="5 6">
    <name type="scientific">Liquorilactobacillus oeni DSM 19972</name>
    <dbReference type="NCBI Taxonomy" id="1423777"/>
    <lineage>
        <taxon>Bacteria</taxon>
        <taxon>Bacillati</taxon>
        <taxon>Bacillota</taxon>
        <taxon>Bacilli</taxon>
        <taxon>Lactobacillales</taxon>
        <taxon>Lactobacillaceae</taxon>
        <taxon>Liquorilactobacillus</taxon>
    </lineage>
</organism>
<keyword evidence="2" id="KW-0378">Hydrolase</keyword>
<dbReference type="Gene3D" id="3.20.20.80">
    <property type="entry name" value="Glycosidases"/>
    <property type="match status" value="1"/>
</dbReference>
<dbReference type="STRING" id="1423777.FD46_GL000789"/>
<keyword evidence="6" id="KW-1185">Reference proteome</keyword>
<dbReference type="SUPFAM" id="SSF51445">
    <property type="entry name" value="(Trans)glycosidases"/>
    <property type="match status" value="1"/>
</dbReference>
<dbReference type="InterPro" id="IPR045857">
    <property type="entry name" value="O16G_dom_2"/>
</dbReference>
<dbReference type="GO" id="GO:0009313">
    <property type="term" value="P:oligosaccharide catabolic process"/>
    <property type="evidence" value="ECO:0007669"/>
    <property type="project" value="TreeGrafter"/>
</dbReference>
<dbReference type="SMART" id="SM00642">
    <property type="entry name" value="Aamy"/>
    <property type="match status" value="1"/>
</dbReference>
<reference evidence="5 6" key="1">
    <citation type="journal article" date="2015" name="Genome Announc.">
        <title>Expanding the biotechnology potential of lactobacilli through comparative genomics of 213 strains and associated genera.</title>
        <authorList>
            <person name="Sun Z."/>
            <person name="Harris H.M."/>
            <person name="McCann A."/>
            <person name="Guo C."/>
            <person name="Argimon S."/>
            <person name="Zhang W."/>
            <person name="Yang X."/>
            <person name="Jeffery I.B."/>
            <person name="Cooney J.C."/>
            <person name="Kagawa T.F."/>
            <person name="Liu W."/>
            <person name="Song Y."/>
            <person name="Salvetti E."/>
            <person name="Wrobel A."/>
            <person name="Rasinkangas P."/>
            <person name="Parkhill J."/>
            <person name="Rea M.C."/>
            <person name="O'Sullivan O."/>
            <person name="Ritari J."/>
            <person name="Douillard F.P."/>
            <person name="Paul Ross R."/>
            <person name="Yang R."/>
            <person name="Briner A.E."/>
            <person name="Felis G.E."/>
            <person name="de Vos W.M."/>
            <person name="Barrangou R."/>
            <person name="Klaenhammer T.R."/>
            <person name="Caufield P.W."/>
            <person name="Cui Y."/>
            <person name="Zhang H."/>
            <person name="O'Toole P.W."/>
        </authorList>
    </citation>
    <scope>NUCLEOTIDE SEQUENCE [LARGE SCALE GENOMIC DNA]</scope>
    <source>
        <strain evidence="5 6">DSM 19972</strain>
    </source>
</reference>
<evidence type="ECO:0000313" key="5">
    <source>
        <dbReference type="EMBL" id="KRL05384.1"/>
    </source>
</evidence>
<comment type="similarity">
    <text evidence="1">Belongs to the glycosyl hydrolase 13 family.</text>
</comment>
<dbReference type="FunFam" id="3.20.20.80:FF:000064">
    <property type="entry name" value="Oligo-1,6-glucosidase"/>
    <property type="match status" value="2"/>
</dbReference>